<dbReference type="RefSeq" id="WP_166948327.1">
    <property type="nucleotide sequence ID" value="NZ_JAARLZ010000005.1"/>
</dbReference>
<dbReference type="InterPro" id="IPR052906">
    <property type="entry name" value="Type_IV_Methyl-Rstrct_Enzyme"/>
</dbReference>
<evidence type="ECO:0000313" key="3">
    <source>
        <dbReference type="Proteomes" id="UP000490980"/>
    </source>
</evidence>
<evidence type="ECO:0000313" key="2">
    <source>
        <dbReference type="EMBL" id="NII06917.1"/>
    </source>
</evidence>
<comment type="caution">
    <text evidence="2">The sequence shown here is derived from an EMBL/GenBank/DDBJ whole genome shotgun (WGS) entry which is preliminary data.</text>
</comment>
<dbReference type="GO" id="GO:0003677">
    <property type="term" value="F:DNA binding"/>
    <property type="evidence" value="ECO:0007669"/>
    <property type="project" value="InterPro"/>
</dbReference>
<sequence>MAEIDELKRRVQTWAEERGLWHDCGFKTFESHVGAEPGDPPECLVLWYEGTLGGAIDGDYDGIDESQFHDIFDSMGFLFERRDNVSGVAYLETEDTERAEAYRQYFHWKWVCSLIKDDCADVHAELYEHFHKRPDDLERLHWRELEVLLFRVFQNQGFRAVLGPGTGDGGADVRLWKGPLGDVHTLVQAKRYRRDNKISLEPVAALRGVMANERATHGIFVTTSSYLPSAKDFALASQGALTLATSTDVSEWCRAASEVVVTDKASLISRDSVEKLLLELRYRPDARIVHATYGYNMTINAFAMVVKETKYAALLMTLPSLTVSHDGYGQMGYVIPDMSEAALAFHTAPHITRAKTDRDASRVGYWDGNRYYTPWDGNPAHFNYCD</sequence>
<evidence type="ECO:0000259" key="1">
    <source>
        <dbReference type="Pfam" id="PF04471"/>
    </source>
</evidence>
<dbReference type="EMBL" id="JAARLZ010000005">
    <property type="protein sequence ID" value="NII06917.1"/>
    <property type="molecule type" value="Genomic_DNA"/>
</dbReference>
<dbReference type="InterPro" id="IPR011856">
    <property type="entry name" value="tRNA_endonuc-like_dom_sf"/>
</dbReference>
<dbReference type="Gene3D" id="3.40.1350.10">
    <property type="match status" value="1"/>
</dbReference>
<keyword evidence="3" id="KW-1185">Reference proteome</keyword>
<dbReference type="InterPro" id="IPR007560">
    <property type="entry name" value="Restrct_endonuc_IV_Mrr"/>
</dbReference>
<dbReference type="AlphaFoldDB" id="A0A7X5UAU1"/>
<dbReference type="InterPro" id="IPR011335">
    <property type="entry name" value="Restrct_endonuc-II-like"/>
</dbReference>
<dbReference type="Pfam" id="PF04471">
    <property type="entry name" value="Mrr_cat"/>
    <property type="match status" value="1"/>
</dbReference>
<organism evidence="2 3">
    <name type="scientific">Luteibacter anthropi</name>
    <dbReference type="NCBI Taxonomy" id="564369"/>
    <lineage>
        <taxon>Bacteria</taxon>
        <taxon>Pseudomonadati</taxon>
        <taxon>Pseudomonadota</taxon>
        <taxon>Gammaproteobacteria</taxon>
        <taxon>Lysobacterales</taxon>
        <taxon>Rhodanobacteraceae</taxon>
        <taxon>Luteibacter</taxon>
    </lineage>
</organism>
<dbReference type="GO" id="GO:0015666">
    <property type="term" value="F:restriction endodeoxyribonuclease activity"/>
    <property type="evidence" value="ECO:0007669"/>
    <property type="project" value="TreeGrafter"/>
</dbReference>
<dbReference type="SUPFAM" id="SSF52980">
    <property type="entry name" value="Restriction endonuclease-like"/>
    <property type="match status" value="1"/>
</dbReference>
<keyword evidence="2" id="KW-0255">Endonuclease</keyword>
<protein>
    <submittedName>
        <fullName evidence="2">Restriction endonuclease</fullName>
    </submittedName>
</protein>
<gene>
    <name evidence="2" type="ORF">HBF25_11010</name>
</gene>
<accession>A0A7X5UAU1</accession>
<keyword evidence="2" id="KW-0540">Nuclease</keyword>
<keyword evidence="2" id="KW-0378">Hydrolase</keyword>
<dbReference type="Proteomes" id="UP000490980">
    <property type="component" value="Unassembled WGS sequence"/>
</dbReference>
<feature type="domain" description="Restriction endonuclease type IV Mrr" evidence="1">
    <location>
        <begin position="138"/>
        <end position="253"/>
    </location>
</feature>
<proteinExistence type="predicted"/>
<dbReference type="PANTHER" id="PTHR30015">
    <property type="entry name" value="MRR RESTRICTION SYSTEM PROTEIN"/>
    <property type="match status" value="1"/>
</dbReference>
<dbReference type="PANTHER" id="PTHR30015:SF7">
    <property type="entry name" value="TYPE IV METHYL-DIRECTED RESTRICTION ENZYME ECOKMRR"/>
    <property type="match status" value="1"/>
</dbReference>
<reference evidence="2 3" key="1">
    <citation type="submission" date="2020-03" db="EMBL/GenBank/DDBJ databases">
        <authorList>
            <person name="Lai Q."/>
        </authorList>
    </citation>
    <scope>NUCLEOTIDE SEQUENCE [LARGE SCALE GENOMIC DNA]</scope>
    <source>
        <strain evidence="2 3">CCUG 25036</strain>
    </source>
</reference>
<name>A0A7X5UAU1_9GAMM</name>
<dbReference type="GO" id="GO:0009307">
    <property type="term" value="P:DNA restriction-modification system"/>
    <property type="evidence" value="ECO:0007669"/>
    <property type="project" value="InterPro"/>
</dbReference>